<feature type="domain" description="DUF1731" evidence="2">
    <location>
        <begin position="427"/>
        <end position="473"/>
    </location>
</feature>
<dbReference type="InterPro" id="IPR001509">
    <property type="entry name" value="Epimerase_deHydtase"/>
</dbReference>
<dbReference type="InterPro" id="IPR002110">
    <property type="entry name" value="Ankyrin_rpt"/>
</dbReference>
<evidence type="ECO:0000313" key="3">
    <source>
        <dbReference type="EMBL" id="EKC28691.1"/>
    </source>
</evidence>
<dbReference type="PROSITE" id="PS50088">
    <property type="entry name" value="ANK_REPEAT"/>
    <property type="match status" value="3"/>
</dbReference>
<dbReference type="PANTHER" id="PTHR11092:SF0">
    <property type="entry name" value="EPIMERASE FAMILY PROTEIN SDR39U1"/>
    <property type="match status" value="1"/>
</dbReference>
<dbReference type="Gene3D" id="1.25.40.20">
    <property type="entry name" value="Ankyrin repeat-containing domain"/>
    <property type="match status" value="2"/>
</dbReference>
<dbReference type="EMBL" id="JH816447">
    <property type="protein sequence ID" value="EKC28691.1"/>
    <property type="molecule type" value="Genomic_DNA"/>
</dbReference>
<evidence type="ECO:0000259" key="1">
    <source>
        <dbReference type="Pfam" id="PF01370"/>
    </source>
</evidence>
<dbReference type="InParanoid" id="K1R481"/>
<dbReference type="InterPro" id="IPR036770">
    <property type="entry name" value="Ankyrin_rpt-contain_sf"/>
</dbReference>
<dbReference type="InterPro" id="IPR036291">
    <property type="entry name" value="NAD(P)-bd_dom_sf"/>
</dbReference>
<reference evidence="3" key="1">
    <citation type="journal article" date="2012" name="Nature">
        <title>The oyster genome reveals stress adaptation and complexity of shell formation.</title>
        <authorList>
            <person name="Zhang G."/>
            <person name="Fang X."/>
            <person name="Guo X."/>
            <person name="Li L."/>
            <person name="Luo R."/>
            <person name="Xu F."/>
            <person name="Yang P."/>
            <person name="Zhang L."/>
            <person name="Wang X."/>
            <person name="Qi H."/>
            <person name="Xiong Z."/>
            <person name="Que H."/>
            <person name="Xie Y."/>
            <person name="Holland P.W."/>
            <person name="Paps J."/>
            <person name="Zhu Y."/>
            <person name="Wu F."/>
            <person name="Chen Y."/>
            <person name="Wang J."/>
            <person name="Peng C."/>
            <person name="Meng J."/>
            <person name="Yang L."/>
            <person name="Liu J."/>
            <person name="Wen B."/>
            <person name="Zhang N."/>
            <person name="Huang Z."/>
            <person name="Zhu Q."/>
            <person name="Feng Y."/>
            <person name="Mount A."/>
            <person name="Hedgecock D."/>
            <person name="Xu Z."/>
            <person name="Liu Y."/>
            <person name="Domazet-Loso T."/>
            <person name="Du Y."/>
            <person name="Sun X."/>
            <person name="Zhang S."/>
            <person name="Liu B."/>
            <person name="Cheng P."/>
            <person name="Jiang X."/>
            <person name="Li J."/>
            <person name="Fan D."/>
            <person name="Wang W."/>
            <person name="Fu W."/>
            <person name="Wang T."/>
            <person name="Wang B."/>
            <person name="Zhang J."/>
            <person name="Peng Z."/>
            <person name="Li Y."/>
            <person name="Li N."/>
            <person name="Wang J."/>
            <person name="Chen M."/>
            <person name="He Y."/>
            <person name="Tan F."/>
            <person name="Song X."/>
            <person name="Zheng Q."/>
            <person name="Huang R."/>
            <person name="Yang H."/>
            <person name="Du X."/>
            <person name="Chen L."/>
            <person name="Yang M."/>
            <person name="Gaffney P.M."/>
            <person name="Wang S."/>
            <person name="Luo L."/>
            <person name="She Z."/>
            <person name="Ming Y."/>
            <person name="Huang W."/>
            <person name="Zhang S."/>
            <person name="Huang B."/>
            <person name="Zhang Y."/>
            <person name="Qu T."/>
            <person name="Ni P."/>
            <person name="Miao G."/>
            <person name="Wang J."/>
            <person name="Wang Q."/>
            <person name="Steinberg C.E."/>
            <person name="Wang H."/>
            <person name="Li N."/>
            <person name="Qian L."/>
            <person name="Zhang G."/>
            <person name="Li Y."/>
            <person name="Yang H."/>
            <person name="Liu X."/>
            <person name="Wang J."/>
            <person name="Yin Y."/>
            <person name="Wang J."/>
        </authorList>
    </citation>
    <scope>NUCLEOTIDE SEQUENCE [LARGE SCALE GENOMIC DNA]</scope>
    <source>
        <strain evidence="3">05x7-T-G4-1.051#20</strain>
    </source>
</reference>
<dbReference type="Gene3D" id="3.40.50.720">
    <property type="entry name" value="NAD(P)-binding Rossmann-like Domain"/>
    <property type="match status" value="1"/>
</dbReference>
<organism evidence="3">
    <name type="scientific">Magallana gigas</name>
    <name type="common">Pacific oyster</name>
    <name type="synonym">Crassostrea gigas</name>
    <dbReference type="NCBI Taxonomy" id="29159"/>
    <lineage>
        <taxon>Eukaryota</taxon>
        <taxon>Metazoa</taxon>
        <taxon>Spiralia</taxon>
        <taxon>Lophotrochozoa</taxon>
        <taxon>Mollusca</taxon>
        <taxon>Bivalvia</taxon>
        <taxon>Autobranchia</taxon>
        <taxon>Pteriomorphia</taxon>
        <taxon>Ostreida</taxon>
        <taxon>Ostreoidea</taxon>
        <taxon>Ostreidae</taxon>
        <taxon>Magallana</taxon>
    </lineage>
</organism>
<proteinExistence type="predicted"/>
<evidence type="ECO:0000259" key="2">
    <source>
        <dbReference type="Pfam" id="PF08338"/>
    </source>
</evidence>
<dbReference type="SUPFAM" id="SSF51735">
    <property type="entry name" value="NAD(P)-binding Rossmann-fold domains"/>
    <property type="match status" value="1"/>
</dbReference>
<dbReference type="HOGENOM" id="CLU_573969_0_0_1"/>
<dbReference type="InterPro" id="IPR010099">
    <property type="entry name" value="SDR39U1"/>
</dbReference>
<dbReference type="Pfam" id="PF08338">
    <property type="entry name" value="DUF1731"/>
    <property type="match status" value="1"/>
</dbReference>
<dbReference type="AlphaFoldDB" id="K1R481"/>
<sequence length="476" mass="53417">MVDNDETSGSRKKKSIMSSDLLMTAIHNRDLLSLKKIYDTESKEDRLFSLDSINRGERMTPLCLAAKLGNLEIVEFLLQNGAKPSVACTCVHRNKAALHFACENCHADSAHIVEFLLNAGANLEQETFDFEKALHFACEFNNPPVVECLVQSGADINCVNLDGKSPLSLACSRQKNVRTGSSGFVGRHLVQYLYKSECQVIHLNRRTKPSRNKKAMEITWRQVNDVGLPNDLDVIVNLCGYNILQPFKRFGASYKEDVENSRIETSKILADYCDSNPRTPKAFINMSGVAIYKPDPEIEYTEDSPVKPYDYMSNLVKEWEFAARIHDDVQERCRQVILRSGVVLGRDGGLIQNQYWQFFFGLGGPIGKGTQWLPWIHISDLAGLIHFSIFNDHVRGVLNAVAPESVTNEQFAKAFGAALSRPAILPTPSLMMKLAFGSERSVVILEGQKVIPKRTLEMGFQFKYPTIKKALEQCCK</sequence>
<dbReference type="FunCoup" id="K1R481">
    <property type="interactions" value="224"/>
</dbReference>
<dbReference type="InterPro" id="IPR013549">
    <property type="entry name" value="DUF1731"/>
</dbReference>
<dbReference type="Pfam" id="PF13637">
    <property type="entry name" value="Ank_4"/>
    <property type="match status" value="1"/>
</dbReference>
<dbReference type="Pfam" id="PF01370">
    <property type="entry name" value="Epimerase"/>
    <property type="match status" value="1"/>
</dbReference>
<accession>K1R481</accession>
<dbReference type="SUPFAM" id="SSF48403">
    <property type="entry name" value="Ankyrin repeat"/>
    <property type="match status" value="1"/>
</dbReference>
<dbReference type="SMART" id="SM00248">
    <property type="entry name" value="ANK"/>
    <property type="match status" value="4"/>
</dbReference>
<dbReference type="NCBIfam" id="TIGR01777">
    <property type="entry name" value="yfcH"/>
    <property type="match status" value="1"/>
</dbReference>
<name>K1R481_MAGGI</name>
<dbReference type="PANTHER" id="PTHR11092">
    <property type="entry name" value="SUGAR NUCLEOTIDE EPIMERASE RELATED"/>
    <property type="match status" value="1"/>
</dbReference>
<gene>
    <name evidence="3" type="ORF">CGI_10018948</name>
</gene>
<dbReference type="Pfam" id="PF12796">
    <property type="entry name" value="Ank_2"/>
    <property type="match status" value="1"/>
</dbReference>
<feature type="domain" description="NAD-dependent epimerase/dehydratase" evidence="1">
    <location>
        <begin position="179"/>
        <end position="389"/>
    </location>
</feature>
<dbReference type="PROSITE" id="PS50297">
    <property type="entry name" value="ANK_REP_REGION"/>
    <property type="match status" value="3"/>
</dbReference>
<protein>
    <submittedName>
        <fullName evidence="3">Epimerase family protein SDR39U1</fullName>
    </submittedName>
</protein>